<dbReference type="EMBL" id="JAPQFL010000004">
    <property type="protein sequence ID" value="MDD9328174.1"/>
    <property type="molecule type" value="Genomic_DNA"/>
</dbReference>
<dbReference type="Proteomes" id="UP001149607">
    <property type="component" value="Chromosome"/>
</dbReference>
<protein>
    <recommendedName>
        <fullName evidence="5">Lipoprotein</fullName>
    </recommendedName>
</protein>
<evidence type="ECO:0000313" key="4">
    <source>
        <dbReference type="Proteomes" id="UP001149607"/>
    </source>
</evidence>
<dbReference type="AlphaFoldDB" id="A0A9X4E3S0"/>
<keyword evidence="4" id="KW-1185">Reference proteome</keyword>
<sequence length="106" mass="11215">MKNRIAAAVFGVAAAAVLTACGTVSANPWRADCPEPVTDGRGMLAIKDGRTLKCQIKVFTSNMACTDKITNPAGDDGYACTNAANEGAVFFFDKNGVLKSHEFLQR</sequence>
<evidence type="ECO:0000313" key="3">
    <source>
        <dbReference type="EMBL" id="WWY02224.1"/>
    </source>
</evidence>
<dbReference type="RefSeq" id="WP_274585277.1">
    <property type="nucleotide sequence ID" value="NZ_CP146598.1"/>
</dbReference>
<organism evidence="2">
    <name type="scientific">Neisseria leonii</name>
    <dbReference type="NCBI Taxonomy" id="2995413"/>
    <lineage>
        <taxon>Bacteria</taxon>
        <taxon>Pseudomonadati</taxon>
        <taxon>Pseudomonadota</taxon>
        <taxon>Betaproteobacteria</taxon>
        <taxon>Neisseriales</taxon>
        <taxon>Neisseriaceae</taxon>
        <taxon>Neisseria</taxon>
    </lineage>
</organism>
<dbReference type="PROSITE" id="PS51257">
    <property type="entry name" value="PROKAR_LIPOPROTEIN"/>
    <property type="match status" value="1"/>
</dbReference>
<accession>A0A9X4E3S0</accession>
<proteinExistence type="predicted"/>
<keyword evidence="1" id="KW-0732">Signal</keyword>
<evidence type="ECO:0000313" key="2">
    <source>
        <dbReference type="EMBL" id="MDD9328174.1"/>
    </source>
</evidence>
<feature type="chain" id="PRO_5042786795" description="Lipoprotein" evidence="1">
    <location>
        <begin position="27"/>
        <end position="106"/>
    </location>
</feature>
<feature type="signal peptide" evidence="1">
    <location>
        <begin position="1"/>
        <end position="26"/>
    </location>
</feature>
<gene>
    <name evidence="2" type="ORF">ORY91_001592</name>
    <name evidence="3" type="ORF">V9W64_05620</name>
</gene>
<evidence type="ECO:0008006" key="5">
    <source>
        <dbReference type="Google" id="ProtNLM"/>
    </source>
</evidence>
<reference evidence="2" key="1">
    <citation type="submission" date="2022-10" db="EMBL/GenBank/DDBJ databases">
        <authorList>
            <person name="Boutroux M."/>
        </authorList>
    </citation>
    <scope>NUCLEOTIDE SEQUENCE</scope>
    <source>
        <strain evidence="2">51.81</strain>
    </source>
</reference>
<reference evidence="3" key="2">
    <citation type="submission" date="2024-02" db="EMBL/GenBank/DDBJ databases">
        <title>Neisseria leonii sp. nov.</title>
        <authorList>
            <person name="Boutroux M."/>
            <person name="Favre-Rochex S."/>
            <person name="Gorgette O."/>
            <person name="Touak G."/>
            <person name="Muhle E."/>
            <person name="Chesneau O."/>
            <person name="Clermont D."/>
            <person name="Rahi P."/>
        </authorList>
    </citation>
    <scope>NUCLEOTIDE SEQUENCE</scope>
    <source>
        <strain evidence="3">51.81</strain>
    </source>
</reference>
<evidence type="ECO:0000256" key="1">
    <source>
        <dbReference type="SAM" id="SignalP"/>
    </source>
</evidence>
<name>A0A9X4E3S0_9NEIS</name>
<dbReference type="EMBL" id="CP146598">
    <property type="protein sequence ID" value="WWY02224.1"/>
    <property type="molecule type" value="Genomic_DNA"/>
</dbReference>